<name>A0AAN9A0U5_HALRR</name>
<accession>A0AAN9A0U5</accession>
<organism evidence="2 3">
    <name type="scientific">Halocaridina rubra</name>
    <name type="common">Hawaiian red shrimp</name>
    <dbReference type="NCBI Taxonomy" id="373956"/>
    <lineage>
        <taxon>Eukaryota</taxon>
        <taxon>Metazoa</taxon>
        <taxon>Ecdysozoa</taxon>
        <taxon>Arthropoda</taxon>
        <taxon>Crustacea</taxon>
        <taxon>Multicrustacea</taxon>
        <taxon>Malacostraca</taxon>
        <taxon>Eumalacostraca</taxon>
        <taxon>Eucarida</taxon>
        <taxon>Decapoda</taxon>
        <taxon>Pleocyemata</taxon>
        <taxon>Caridea</taxon>
        <taxon>Atyoidea</taxon>
        <taxon>Atyidae</taxon>
        <taxon>Halocaridina</taxon>
    </lineage>
</organism>
<dbReference type="EMBL" id="JAXCGZ010015185">
    <property type="protein sequence ID" value="KAK7070943.1"/>
    <property type="molecule type" value="Genomic_DNA"/>
</dbReference>
<dbReference type="AlphaFoldDB" id="A0AAN9A0U5"/>
<gene>
    <name evidence="2" type="ORF">SK128_011506</name>
</gene>
<proteinExistence type="predicted"/>
<protein>
    <submittedName>
        <fullName evidence="2">Uncharacterized protein</fullName>
    </submittedName>
</protein>
<keyword evidence="1" id="KW-0472">Membrane</keyword>
<evidence type="ECO:0000313" key="3">
    <source>
        <dbReference type="Proteomes" id="UP001381693"/>
    </source>
</evidence>
<reference evidence="2 3" key="1">
    <citation type="submission" date="2023-11" db="EMBL/GenBank/DDBJ databases">
        <title>Halocaridina rubra genome assembly.</title>
        <authorList>
            <person name="Smith C."/>
        </authorList>
    </citation>
    <scope>NUCLEOTIDE SEQUENCE [LARGE SCALE GENOMIC DNA]</scope>
    <source>
        <strain evidence="2">EP-1</strain>
        <tissue evidence="2">Whole</tissue>
    </source>
</reference>
<keyword evidence="1" id="KW-1133">Transmembrane helix</keyword>
<sequence>MSISYTTDQDLDTKCSRGRTLEQPQAQTVLDNRLAVIIGVSLGILIVAVVVGVVCCCQLCKKKREPVKPENPGVNNQDYLSYRHFSIPGNEANTYEGYTAC</sequence>
<comment type="caution">
    <text evidence="2">The sequence shown here is derived from an EMBL/GenBank/DDBJ whole genome shotgun (WGS) entry which is preliminary data.</text>
</comment>
<keyword evidence="1" id="KW-0812">Transmembrane</keyword>
<keyword evidence="3" id="KW-1185">Reference proteome</keyword>
<evidence type="ECO:0000256" key="1">
    <source>
        <dbReference type="SAM" id="Phobius"/>
    </source>
</evidence>
<evidence type="ECO:0000313" key="2">
    <source>
        <dbReference type="EMBL" id="KAK7070943.1"/>
    </source>
</evidence>
<feature type="transmembrane region" description="Helical" evidence="1">
    <location>
        <begin position="34"/>
        <end position="60"/>
    </location>
</feature>
<dbReference type="Proteomes" id="UP001381693">
    <property type="component" value="Unassembled WGS sequence"/>
</dbReference>